<proteinExistence type="predicted"/>
<dbReference type="SUPFAM" id="SSF103032">
    <property type="entry name" value="Hypothetical protein YwqG"/>
    <property type="match status" value="1"/>
</dbReference>
<dbReference type="AlphaFoldDB" id="A0A921SVX2"/>
<sequence length="292" mass="33664">MNDTKKFWNLFKRHRDKELSAVGKEKERALQTQLGKLVRNGIAFEFDKGKVLPRQSKFGGRPSLPTSWQWPRYTNEYGEEQFLPFLLQINCEELAPCDTDNLLPHEGMFYLFYDLVNQPWLNGPGAQLLYTPTPAVELTPAEYPDGLADTQRLHEMGVKFSNYPSIPDWDDYNSLLGGDDNASNYTDWDIIDPQLESWGYPTVESDGRLLGYARLIQNGIAELCESRARGDKPESYSPESAREWILLLQLDSVDEPEVEVPFGDCGSLYFYIRQSDLKSRDFSHIQFEMQCY</sequence>
<dbReference type="Proteomes" id="UP000757103">
    <property type="component" value="Unassembled WGS sequence"/>
</dbReference>
<dbReference type="Gene3D" id="2.30.320.10">
    <property type="entry name" value="YwqG-like"/>
    <property type="match status" value="1"/>
</dbReference>
<organism evidence="1 2">
    <name type="scientific">Barnesiella viscericola</name>
    <dbReference type="NCBI Taxonomy" id="397865"/>
    <lineage>
        <taxon>Bacteria</taxon>
        <taxon>Pseudomonadati</taxon>
        <taxon>Bacteroidota</taxon>
        <taxon>Bacteroidia</taxon>
        <taxon>Bacteroidales</taxon>
        <taxon>Barnesiellaceae</taxon>
        <taxon>Barnesiella</taxon>
    </lineage>
</organism>
<protein>
    <submittedName>
        <fullName evidence="1">DUF1963 domain-containing protein</fullName>
    </submittedName>
</protein>
<dbReference type="RefSeq" id="WP_273306826.1">
    <property type="nucleotide sequence ID" value="NZ_DYUD01000026.1"/>
</dbReference>
<evidence type="ECO:0000313" key="1">
    <source>
        <dbReference type="EMBL" id="HJG89767.1"/>
    </source>
</evidence>
<comment type="caution">
    <text evidence="1">The sequence shown here is derived from an EMBL/GenBank/DDBJ whole genome shotgun (WGS) entry which is preliminary data.</text>
</comment>
<accession>A0A921SVX2</accession>
<dbReference type="InterPro" id="IPR035948">
    <property type="entry name" value="YwqG-like_sf"/>
</dbReference>
<dbReference type="EMBL" id="DYUD01000026">
    <property type="protein sequence ID" value="HJG89767.1"/>
    <property type="molecule type" value="Genomic_DNA"/>
</dbReference>
<dbReference type="Pfam" id="PF09234">
    <property type="entry name" value="DUF1963"/>
    <property type="match status" value="1"/>
</dbReference>
<reference evidence="1" key="2">
    <citation type="submission" date="2021-09" db="EMBL/GenBank/DDBJ databases">
        <authorList>
            <person name="Gilroy R."/>
        </authorList>
    </citation>
    <scope>NUCLEOTIDE SEQUENCE</scope>
    <source>
        <strain evidence="1">CHK121-7720</strain>
    </source>
</reference>
<gene>
    <name evidence="1" type="ORF">K8U91_09920</name>
</gene>
<dbReference type="PANTHER" id="PTHR36436:SF6">
    <property type="entry name" value="SLL5081 PROTEIN"/>
    <property type="match status" value="1"/>
</dbReference>
<dbReference type="PANTHER" id="PTHR36436">
    <property type="entry name" value="SLL5081 PROTEIN"/>
    <property type="match status" value="1"/>
</dbReference>
<dbReference type="InterPro" id="IPR015315">
    <property type="entry name" value="DUF1963"/>
</dbReference>
<reference evidence="1" key="1">
    <citation type="journal article" date="2021" name="PeerJ">
        <title>Extensive microbial diversity within the chicken gut microbiome revealed by metagenomics and culture.</title>
        <authorList>
            <person name="Gilroy R."/>
            <person name="Ravi A."/>
            <person name="Getino M."/>
            <person name="Pursley I."/>
            <person name="Horton D.L."/>
            <person name="Alikhan N.F."/>
            <person name="Baker D."/>
            <person name="Gharbi K."/>
            <person name="Hall N."/>
            <person name="Watson M."/>
            <person name="Adriaenssens E.M."/>
            <person name="Foster-Nyarko E."/>
            <person name="Jarju S."/>
            <person name="Secka A."/>
            <person name="Antonio M."/>
            <person name="Oren A."/>
            <person name="Chaudhuri R.R."/>
            <person name="La Ragione R."/>
            <person name="Hildebrand F."/>
            <person name="Pallen M.J."/>
        </authorList>
    </citation>
    <scope>NUCLEOTIDE SEQUENCE</scope>
    <source>
        <strain evidence="1">CHK121-7720</strain>
    </source>
</reference>
<name>A0A921SVX2_9BACT</name>
<evidence type="ECO:0000313" key="2">
    <source>
        <dbReference type="Proteomes" id="UP000757103"/>
    </source>
</evidence>